<keyword evidence="3" id="KW-0472">Membrane</keyword>
<dbReference type="Pfam" id="PF13399">
    <property type="entry name" value="LytR_C"/>
    <property type="match status" value="1"/>
</dbReference>
<dbReference type="PANTHER" id="PTHR33392:SF6">
    <property type="entry name" value="POLYISOPRENYL-TEICHOIC ACID--PEPTIDOGLYCAN TEICHOIC ACID TRANSFERASE TAGU"/>
    <property type="match status" value="1"/>
</dbReference>
<evidence type="ECO:0000259" key="4">
    <source>
        <dbReference type="Pfam" id="PF03816"/>
    </source>
</evidence>
<dbReference type="Gene3D" id="3.40.630.190">
    <property type="entry name" value="LCP protein"/>
    <property type="match status" value="1"/>
</dbReference>
<reference evidence="6 7" key="1">
    <citation type="submission" date="2019-12" db="EMBL/GenBank/DDBJ databases">
        <title>Whole genome shotgun sequence of Streptomyces libani subsp. libani NBRC 13452.</title>
        <authorList>
            <person name="Ichikawa N."/>
            <person name="Kimura A."/>
            <person name="Kitahashi Y."/>
            <person name="Komaki H."/>
            <person name="Tamura T."/>
        </authorList>
    </citation>
    <scope>NUCLEOTIDE SEQUENCE [LARGE SCALE GENOMIC DNA]</scope>
    <source>
        <strain evidence="6 7">NBRC 13452</strain>
    </source>
</reference>
<proteinExistence type="inferred from homology"/>
<gene>
    <name evidence="6" type="ORF">Sliba_40350</name>
</gene>
<evidence type="ECO:0000256" key="3">
    <source>
        <dbReference type="SAM" id="Phobius"/>
    </source>
</evidence>
<dbReference type="Gene3D" id="3.30.70.2390">
    <property type="match status" value="1"/>
</dbReference>
<keyword evidence="3" id="KW-0812">Transmembrane</keyword>
<feature type="domain" description="LytR/CpsA/Psr regulator C-terminal" evidence="5">
    <location>
        <begin position="420"/>
        <end position="504"/>
    </location>
</feature>
<accession>A0A640TKY2</accession>
<dbReference type="InterPro" id="IPR004474">
    <property type="entry name" value="LytR_CpsA_psr"/>
</dbReference>
<evidence type="ECO:0000256" key="1">
    <source>
        <dbReference type="ARBA" id="ARBA00006068"/>
    </source>
</evidence>
<evidence type="ECO:0000313" key="7">
    <source>
        <dbReference type="Proteomes" id="UP000429552"/>
    </source>
</evidence>
<dbReference type="NCBIfam" id="TIGR00350">
    <property type="entry name" value="lytR_cpsA_psr"/>
    <property type="match status" value="1"/>
</dbReference>
<dbReference type="InterPro" id="IPR050922">
    <property type="entry name" value="LytR/CpsA/Psr_CW_biosynth"/>
</dbReference>
<comment type="caution">
    <text evidence="6">The sequence shown here is derived from an EMBL/GenBank/DDBJ whole genome shotgun (WGS) entry which is preliminary data.</text>
</comment>
<feature type="domain" description="Cell envelope-related transcriptional attenuator" evidence="4">
    <location>
        <begin position="150"/>
        <end position="312"/>
    </location>
</feature>
<dbReference type="EMBL" id="BLIP01000001">
    <property type="protein sequence ID" value="GFE23582.1"/>
    <property type="molecule type" value="Genomic_DNA"/>
</dbReference>
<comment type="similarity">
    <text evidence="1">Belongs to the LytR/CpsA/Psr (LCP) family.</text>
</comment>
<feature type="transmembrane region" description="Helical" evidence="3">
    <location>
        <begin position="74"/>
        <end position="97"/>
    </location>
</feature>
<feature type="region of interest" description="Disordered" evidence="2">
    <location>
        <begin position="1"/>
        <end position="65"/>
    </location>
</feature>
<name>A0A640TKY2_STRNI</name>
<dbReference type="AlphaFoldDB" id="A0A640TKY2"/>
<feature type="compositionally biased region" description="Gly residues" evidence="2">
    <location>
        <begin position="51"/>
        <end position="64"/>
    </location>
</feature>
<evidence type="ECO:0008006" key="8">
    <source>
        <dbReference type="Google" id="ProtNLM"/>
    </source>
</evidence>
<dbReference type="PANTHER" id="PTHR33392">
    <property type="entry name" value="POLYISOPRENYL-TEICHOIC ACID--PEPTIDOGLYCAN TEICHOIC ACID TRANSFERASE TAGU"/>
    <property type="match status" value="1"/>
</dbReference>
<sequence>MHDRQTHQQTARRGADGAPGSSSPAGEDSRAPGGSRAPGAGSRRKSSGSGRRSGGGSRKAGGAGTLRMTRRGRILAWTGGVLGVLLLATAGVGAWVYQELDGNIRGVDIGVDGDRPANLSPGSKNILVVGSDSRAGANAKYGRNLSTMQSDTLMVLHIAANRKWATAVSFPRDSWVEIPACTRGNGSKSSPHHFKINEAFSIGGDSGSITKAAACTIKTVEKNTGLRIDHFTSVDFQGFKGMVNALGGIEVCPKYAIHDKKAHLDMDAGCQNVRDEKALGYVRTRYSVGDGSDLGRIGRQQEFMKALAAKAQSKLTSPGELYDFLKSATKSITTDNALAGLKPLYDLAATVQEVPSDRLTFLTVPNYSREADVPTDKANVVWQYPQAGGLFSDLAHDREVGAAEKKKLAEAAKHPVTARSVQVRVLNGTGTPGQAAAAAEQLRKLGFTVIATGNAPAADKTTLTYPAALKAQSAVLAGRLPGTKATQSADAAPGALTLTIGPDFAAGKG</sequence>
<dbReference type="InterPro" id="IPR027381">
    <property type="entry name" value="LytR/CpsA/Psr_C"/>
</dbReference>
<evidence type="ECO:0000259" key="5">
    <source>
        <dbReference type="Pfam" id="PF13399"/>
    </source>
</evidence>
<dbReference type="Pfam" id="PF03816">
    <property type="entry name" value="LytR_cpsA_psr"/>
    <property type="match status" value="1"/>
</dbReference>
<dbReference type="Proteomes" id="UP000429552">
    <property type="component" value="Unassembled WGS sequence"/>
</dbReference>
<protein>
    <recommendedName>
        <fullName evidence="8">Transcriptional regulator</fullName>
    </recommendedName>
</protein>
<organism evidence="6 7">
    <name type="scientific">Streptomyces nigrescens</name>
    <dbReference type="NCBI Taxonomy" id="1920"/>
    <lineage>
        <taxon>Bacteria</taxon>
        <taxon>Bacillati</taxon>
        <taxon>Actinomycetota</taxon>
        <taxon>Actinomycetes</taxon>
        <taxon>Kitasatosporales</taxon>
        <taxon>Streptomycetaceae</taxon>
        <taxon>Streptomyces</taxon>
    </lineage>
</organism>
<evidence type="ECO:0000313" key="6">
    <source>
        <dbReference type="EMBL" id="GFE23582.1"/>
    </source>
</evidence>
<feature type="compositionally biased region" description="Low complexity" evidence="2">
    <location>
        <begin position="31"/>
        <end position="41"/>
    </location>
</feature>
<keyword evidence="3" id="KW-1133">Transmembrane helix</keyword>
<evidence type="ECO:0000256" key="2">
    <source>
        <dbReference type="SAM" id="MobiDB-lite"/>
    </source>
</evidence>